<evidence type="ECO:0000259" key="2">
    <source>
        <dbReference type="SMART" id="SM01406"/>
    </source>
</evidence>
<name>A0A2C5X2V2_9PEZI</name>
<feature type="domain" description="INO80 complex subunit B-like conserved region" evidence="2">
    <location>
        <begin position="209"/>
        <end position="289"/>
    </location>
</feature>
<reference evidence="3 4" key="2">
    <citation type="journal article" date="2013" name="IMA Fungus">
        <title>IMA Genome-F 1: Ceratocystis fimbriata: Draft nuclear genome sequence for the plant pathogen, Ceratocystis fimbriata.</title>
        <authorList>
            <person name="Wilken P.M."/>
            <person name="Steenkamp E.T."/>
            <person name="Wingfield M.J."/>
            <person name="de Beer Z.W."/>
            <person name="Wingfield B.D."/>
        </authorList>
    </citation>
    <scope>NUCLEOTIDE SEQUENCE [LARGE SCALE GENOMIC DNA]</scope>
    <source>
        <strain evidence="3 4">CBS 114723</strain>
    </source>
</reference>
<dbReference type="InterPro" id="IPR029523">
    <property type="entry name" value="INO80B/Ies2"/>
</dbReference>
<dbReference type="EMBL" id="APWK03000071">
    <property type="protein sequence ID" value="PHH52312.1"/>
    <property type="molecule type" value="Genomic_DNA"/>
</dbReference>
<evidence type="ECO:0000313" key="3">
    <source>
        <dbReference type="EMBL" id="PHH52312.1"/>
    </source>
</evidence>
<feature type="region of interest" description="Disordered" evidence="1">
    <location>
        <begin position="1"/>
        <end position="179"/>
    </location>
</feature>
<feature type="compositionally biased region" description="Basic residues" evidence="1">
    <location>
        <begin position="243"/>
        <end position="252"/>
    </location>
</feature>
<feature type="compositionally biased region" description="Acidic residues" evidence="1">
    <location>
        <begin position="104"/>
        <end position="115"/>
    </location>
</feature>
<dbReference type="AlphaFoldDB" id="A0A2C5X2V2"/>
<evidence type="ECO:0000313" key="4">
    <source>
        <dbReference type="Proteomes" id="UP000222788"/>
    </source>
</evidence>
<feature type="compositionally biased region" description="Acidic residues" evidence="1">
    <location>
        <begin position="47"/>
        <end position="75"/>
    </location>
</feature>
<feature type="compositionally biased region" description="Acidic residues" evidence="1">
    <location>
        <begin position="128"/>
        <end position="142"/>
    </location>
</feature>
<dbReference type="STRING" id="1035309.A0A2C5X2V2"/>
<feature type="region of interest" description="Disordered" evidence="1">
    <location>
        <begin position="243"/>
        <end position="266"/>
    </location>
</feature>
<feature type="region of interest" description="Disordered" evidence="1">
    <location>
        <begin position="296"/>
        <end position="317"/>
    </location>
</feature>
<dbReference type="InterPro" id="IPR006880">
    <property type="entry name" value="INO80B_C"/>
</dbReference>
<dbReference type="OrthoDB" id="2021186at2759"/>
<accession>A0A2C5X2V2</accession>
<dbReference type="SMART" id="SM01406">
    <property type="entry name" value="PAPA-1"/>
    <property type="match status" value="1"/>
</dbReference>
<proteinExistence type="predicted"/>
<dbReference type="GO" id="GO:0031011">
    <property type="term" value="C:Ino80 complex"/>
    <property type="evidence" value="ECO:0007669"/>
    <property type="project" value="InterPro"/>
</dbReference>
<dbReference type="GO" id="GO:0006338">
    <property type="term" value="P:chromatin remodeling"/>
    <property type="evidence" value="ECO:0007669"/>
    <property type="project" value="InterPro"/>
</dbReference>
<sequence length="317" mass="35307">MVESYSSSPSGKSRRGAGRGAINPYAGGDIIEGKRNRGGKKNYVVDSTEDDDDDIDAEGEDEDDLDADADADGDIDMSTPVPTSRKAPKPAPKGILKTTSRTQDDDDDDDDDELSDPNMDSTNFGYESVDEDAEGEEDDDVDATVMGRGNDAEEDDEIDSDDDMDMSRGDPNDLSRMTKRQRARFADEDGLFMKLSDEVQVKKHFTAEELSMRRTEMARRRRNLSDKRNEEVKMETINKLLKKQAPKTNKRVKTAEEELAEAEARRPDPRMIRWVSSKVGITVSVPNQMLESPLNEAFKDTMKPSSSASSKMIEEIA</sequence>
<feature type="compositionally biased region" description="Acidic residues" evidence="1">
    <location>
        <begin position="152"/>
        <end position="164"/>
    </location>
</feature>
<dbReference type="PANTHER" id="PTHR21561:SF12">
    <property type="entry name" value="INO80 COMPLEX SUBUNIT B"/>
    <property type="match status" value="1"/>
</dbReference>
<feature type="compositionally biased region" description="Low complexity" evidence="1">
    <location>
        <begin position="1"/>
        <end position="11"/>
    </location>
</feature>
<keyword evidence="4" id="KW-1185">Reference proteome</keyword>
<comment type="caution">
    <text evidence="3">The sequence shown here is derived from an EMBL/GenBank/DDBJ whole genome shotgun (WGS) entry which is preliminary data.</text>
</comment>
<dbReference type="Pfam" id="PF04795">
    <property type="entry name" value="PAPA-1"/>
    <property type="match status" value="1"/>
</dbReference>
<dbReference type="Proteomes" id="UP000222788">
    <property type="component" value="Unassembled WGS sequence"/>
</dbReference>
<gene>
    <name evidence="3" type="ORF">CFIMG_008448RA00001</name>
</gene>
<evidence type="ECO:0000256" key="1">
    <source>
        <dbReference type="SAM" id="MobiDB-lite"/>
    </source>
</evidence>
<dbReference type="PANTHER" id="PTHR21561">
    <property type="entry name" value="INO80 COMPLEX SUBUNIT B"/>
    <property type="match status" value="1"/>
</dbReference>
<reference evidence="3 4" key="1">
    <citation type="journal article" date="2013" name="Fungal Biol.">
        <title>Analysis of microsatellite markers in the genome of the plant pathogen Ceratocystis fimbriata.</title>
        <authorList>
            <person name="Simpson M.C."/>
            <person name="Wilken P.M."/>
            <person name="Coetzee M.P."/>
            <person name="Wingfield M.J."/>
            <person name="Wingfield B.D."/>
        </authorList>
    </citation>
    <scope>NUCLEOTIDE SEQUENCE [LARGE SCALE GENOMIC DNA]</scope>
    <source>
        <strain evidence="3 4">CBS 114723</strain>
    </source>
</reference>
<organism evidence="3 4">
    <name type="scientific">Ceratocystis fimbriata CBS 114723</name>
    <dbReference type="NCBI Taxonomy" id="1035309"/>
    <lineage>
        <taxon>Eukaryota</taxon>
        <taxon>Fungi</taxon>
        <taxon>Dikarya</taxon>
        <taxon>Ascomycota</taxon>
        <taxon>Pezizomycotina</taxon>
        <taxon>Sordariomycetes</taxon>
        <taxon>Hypocreomycetidae</taxon>
        <taxon>Microascales</taxon>
        <taxon>Ceratocystidaceae</taxon>
        <taxon>Ceratocystis</taxon>
    </lineage>
</organism>
<protein>
    <recommendedName>
        <fullName evidence="2">INO80 complex subunit B-like conserved region domain-containing protein</fullName>
    </recommendedName>
</protein>